<gene>
    <name evidence="2" type="ORF">SCUD_LOCUS19192</name>
</gene>
<evidence type="ECO:0000313" key="3">
    <source>
        <dbReference type="Proteomes" id="UP000279833"/>
    </source>
</evidence>
<feature type="region of interest" description="Disordered" evidence="1">
    <location>
        <begin position="1"/>
        <end position="20"/>
    </location>
</feature>
<protein>
    <submittedName>
        <fullName evidence="2 4">Uncharacterized protein</fullName>
    </submittedName>
</protein>
<dbReference type="AlphaFoldDB" id="A0A183KVU9"/>
<proteinExistence type="predicted"/>
<dbReference type="EMBL" id="UZAK01042109">
    <property type="protein sequence ID" value="VDP68334.1"/>
    <property type="molecule type" value="Genomic_DNA"/>
</dbReference>
<keyword evidence="3" id="KW-1185">Reference proteome</keyword>
<name>A0A183KVU9_9TREM</name>
<feature type="compositionally biased region" description="Low complexity" evidence="1">
    <location>
        <begin position="8"/>
        <end position="20"/>
    </location>
</feature>
<reference evidence="4" key="1">
    <citation type="submission" date="2016-06" db="UniProtKB">
        <authorList>
            <consortium name="WormBaseParasite"/>
        </authorList>
    </citation>
    <scope>IDENTIFICATION</scope>
</reference>
<evidence type="ECO:0000256" key="1">
    <source>
        <dbReference type="SAM" id="MobiDB-lite"/>
    </source>
</evidence>
<organism evidence="4">
    <name type="scientific">Schistosoma curassoni</name>
    <dbReference type="NCBI Taxonomy" id="6186"/>
    <lineage>
        <taxon>Eukaryota</taxon>
        <taxon>Metazoa</taxon>
        <taxon>Spiralia</taxon>
        <taxon>Lophotrochozoa</taxon>
        <taxon>Platyhelminthes</taxon>
        <taxon>Trematoda</taxon>
        <taxon>Digenea</taxon>
        <taxon>Strigeidida</taxon>
        <taxon>Schistosomatoidea</taxon>
        <taxon>Schistosomatidae</taxon>
        <taxon>Schistosoma</taxon>
    </lineage>
</organism>
<dbReference type="Proteomes" id="UP000279833">
    <property type="component" value="Unassembled WGS sequence"/>
</dbReference>
<evidence type="ECO:0000313" key="4">
    <source>
        <dbReference type="WBParaSite" id="SCUD_0001919501-mRNA-1"/>
    </source>
</evidence>
<evidence type="ECO:0000313" key="2">
    <source>
        <dbReference type="EMBL" id="VDP68334.1"/>
    </source>
</evidence>
<dbReference type="WBParaSite" id="SCUD_0001919501-mRNA-1">
    <property type="protein sequence ID" value="SCUD_0001919501-mRNA-1"/>
    <property type="gene ID" value="SCUD_0001919501"/>
</dbReference>
<accession>A0A183KVU9</accession>
<reference evidence="2 3" key="2">
    <citation type="submission" date="2018-11" db="EMBL/GenBank/DDBJ databases">
        <authorList>
            <consortium name="Pathogen Informatics"/>
        </authorList>
    </citation>
    <scope>NUCLEOTIDE SEQUENCE [LARGE SCALE GENOMIC DNA]</scope>
    <source>
        <strain evidence="2">Dakar</strain>
        <strain evidence="3">Dakar, Senegal</strain>
    </source>
</reference>
<sequence length="143" mass="15907">MLSDHIWNSSVNPNSPPSSSLSFLSDNSYRNITSSSVVKSMSSLQSDINHRHHHHPHAAVFLLITPKLNDNYQTNLELVFSNNKSSCRTNPHTRNIRGYQFSGEGIKLVNKAGLSILLCKAFLFGIRVLNVFERLNDPSNGSG</sequence>